<sequence length="149" mass="17359">MLDNARAFQLFQWATEFGYFSKVDDNGFVFVSKVNNVEYLIQVDQSYLDHTEELGKLFGYPSCCIKSIGEVGESNIDSYEKNIVYNWNFENDFQLINPKLYYQGCSLISHIPCSPTCIRSLSIAKKVLSIIKKNQSHYLFSNFKRWLSY</sequence>
<name>D4F3P0_EDWTA</name>
<evidence type="ECO:0000313" key="2">
    <source>
        <dbReference type="Proteomes" id="UP000003692"/>
    </source>
</evidence>
<dbReference type="HOGENOM" id="CLU_1746754_0_0_6"/>
<dbReference type="Pfam" id="PF04467">
    <property type="entry name" value="DUF483"/>
    <property type="match status" value="1"/>
</dbReference>
<proteinExistence type="predicted"/>
<dbReference type="Proteomes" id="UP000003692">
    <property type="component" value="Unassembled WGS sequence"/>
</dbReference>
<dbReference type="AlphaFoldDB" id="D4F3P0"/>
<dbReference type="InterPro" id="IPR007556">
    <property type="entry name" value="DUF483"/>
</dbReference>
<comment type="caution">
    <text evidence="1">The sequence shown here is derived from an EMBL/GenBank/DDBJ whole genome shotgun (WGS) entry which is preliminary data.</text>
</comment>
<accession>D4F3P0</accession>
<organism evidence="1 2">
    <name type="scientific">Edwardsiella tarda ATCC 23685</name>
    <dbReference type="NCBI Taxonomy" id="500638"/>
    <lineage>
        <taxon>Bacteria</taxon>
        <taxon>Pseudomonadati</taxon>
        <taxon>Pseudomonadota</taxon>
        <taxon>Gammaproteobacteria</taxon>
        <taxon>Enterobacterales</taxon>
        <taxon>Hafniaceae</taxon>
        <taxon>Edwardsiella</taxon>
    </lineage>
</organism>
<gene>
    <name evidence="1" type="ORF">EDWATA_01353</name>
</gene>
<dbReference type="EMBL" id="ADGK01000070">
    <property type="protein sequence ID" value="EFE23596.1"/>
    <property type="molecule type" value="Genomic_DNA"/>
</dbReference>
<protein>
    <submittedName>
        <fullName evidence="1">Uncharacterized protein</fullName>
    </submittedName>
</protein>
<evidence type="ECO:0000313" key="1">
    <source>
        <dbReference type="EMBL" id="EFE23596.1"/>
    </source>
</evidence>
<reference evidence="1 2" key="1">
    <citation type="submission" date="2010-02" db="EMBL/GenBank/DDBJ databases">
        <authorList>
            <person name="Weinstock G."/>
            <person name="Sodergren E."/>
            <person name="Clifton S."/>
            <person name="Fulton L."/>
            <person name="Fulton B."/>
            <person name="Courtney L."/>
            <person name="Fronick C."/>
            <person name="Harrison M."/>
            <person name="Strong C."/>
            <person name="Farmer C."/>
            <person name="Delahaunty K."/>
            <person name="Markovic C."/>
            <person name="Hall O."/>
            <person name="Minx P."/>
            <person name="Tomlinson C."/>
            <person name="Mitreva M."/>
            <person name="Nelson J."/>
            <person name="Hou S."/>
            <person name="Wollam A."/>
            <person name="Pepin K.H."/>
            <person name="Johnson M."/>
            <person name="Bhonagiri V."/>
            <person name="Zhang X."/>
            <person name="Suruliraj S."/>
            <person name="Warren W."/>
            <person name="Chinwalla A."/>
            <person name="Mardis E.R."/>
            <person name="Wilson R.K."/>
        </authorList>
    </citation>
    <scope>NUCLEOTIDE SEQUENCE [LARGE SCALE GENOMIC DNA]</scope>
    <source>
        <strain evidence="1 2">ATCC 23685</strain>
    </source>
</reference>